<dbReference type="InterPro" id="IPR013785">
    <property type="entry name" value="Aldolase_TIM"/>
</dbReference>
<reference evidence="8 9" key="1">
    <citation type="submission" date="2020-08" db="EMBL/GenBank/DDBJ databases">
        <title>Genomic Encyclopedia of Type Strains, Phase IV (KMG-V): Genome sequencing to study the core and pangenomes of soil and plant-associated prokaryotes.</title>
        <authorList>
            <person name="Whitman W."/>
        </authorList>
    </citation>
    <scope>NUCLEOTIDE SEQUENCE [LARGE SCALE GENOMIC DNA]</scope>
    <source>
        <strain evidence="6 9">SEMIA 444</strain>
        <strain evidence="5 8">SEMIA 448</strain>
        <strain evidence="7 10">SEMIA 452</strain>
    </source>
</reference>
<dbReference type="Proteomes" id="UP000576087">
    <property type="component" value="Unassembled WGS sequence"/>
</dbReference>
<dbReference type="EMBL" id="JACIGY010000009">
    <property type="protein sequence ID" value="MBB4414360.1"/>
    <property type="molecule type" value="Genomic_DNA"/>
</dbReference>
<organism evidence="6 9">
    <name type="scientific">Aliirhizobium cellulosilyticum</name>
    <dbReference type="NCBI Taxonomy" id="393664"/>
    <lineage>
        <taxon>Bacteria</taxon>
        <taxon>Pseudomonadati</taxon>
        <taxon>Pseudomonadota</taxon>
        <taxon>Alphaproteobacteria</taxon>
        <taxon>Hyphomicrobiales</taxon>
        <taxon>Rhizobiaceae</taxon>
        <taxon>Aliirhizobium</taxon>
    </lineage>
</organism>
<proteinExistence type="inferred from homology"/>
<dbReference type="PANTHER" id="PTHR22893">
    <property type="entry name" value="NADH OXIDOREDUCTASE-RELATED"/>
    <property type="match status" value="1"/>
</dbReference>
<evidence type="ECO:0000313" key="10">
    <source>
        <dbReference type="Proteomes" id="UP000576087"/>
    </source>
</evidence>
<name>A0A7W6TJ17_9HYPH</name>
<comment type="similarity">
    <text evidence="2">Belongs to the NADH:flavin oxidoreductase/NADH oxidase family.</text>
</comment>
<dbReference type="EMBL" id="JACIGW010000008">
    <property type="protein sequence ID" value="MBB4351064.1"/>
    <property type="molecule type" value="Genomic_DNA"/>
</dbReference>
<dbReference type="FunFam" id="3.20.20.70:FF:000059">
    <property type="entry name" value="N-ethylmaleimide reductase, FMN-linked"/>
    <property type="match status" value="1"/>
</dbReference>
<dbReference type="Gene3D" id="3.20.20.70">
    <property type="entry name" value="Aldolase class I"/>
    <property type="match status" value="1"/>
</dbReference>
<keyword evidence="9" id="KW-1185">Reference proteome</keyword>
<sequence length="358" mass="39175">MSEIFTPVRVGRYDLSNRLVMAPMTRSRAGDDDGVIAGYVADYYAQRSGAGLIISEGVYPSASGKGYVSTPGIETDAQVEAWKKVTDAVHAKGSHIFMQIMHCGRISHPSMQPDNALPVAPSAIKPAGQTWTAIGQQGFVTPHELTVLEIQGVIADYRATTRRALEAGFDGVELHAASGYLPEQFLSNGSNKRTDEYGGTIRNRIRFVLEVLAAMVEEAGGDRVGIKISPEMNFNDVVDDNPQALYWELVEELNQFDLAYLHLTRQGTPEMNYHTLLRPRFRGPYLMGAGLNKKTAEAAISAGKADAVVFGELFLANPDLPERFQQGTTFNSPDRSTYYGGDEKGYTDYPTLKVAEPV</sequence>
<protein>
    <submittedName>
        <fullName evidence="6">N-ethylmaleimide reductase</fullName>
        <ecNumber evidence="6">1.-.-.-</ecNumber>
    </submittedName>
</protein>
<dbReference type="SUPFAM" id="SSF51395">
    <property type="entry name" value="FMN-linked oxidoreductases"/>
    <property type="match status" value="1"/>
</dbReference>
<comment type="cofactor">
    <cofactor evidence="1">
        <name>FMN</name>
        <dbReference type="ChEBI" id="CHEBI:58210"/>
    </cofactor>
</comment>
<dbReference type="InterPro" id="IPR045247">
    <property type="entry name" value="Oye-like"/>
</dbReference>
<dbReference type="RefSeq" id="WP_183828740.1">
    <property type="nucleotide sequence ID" value="NZ_JACIGW010000008.1"/>
</dbReference>
<accession>A0A7W6TJ17</accession>
<gene>
    <name evidence="6" type="ORF">GGE31_004902</name>
    <name evidence="5" type="ORF">GGE33_004842</name>
    <name evidence="7" type="ORF">GGE35_004826</name>
</gene>
<dbReference type="PANTHER" id="PTHR22893:SF91">
    <property type="entry name" value="NADPH DEHYDROGENASE 2-RELATED"/>
    <property type="match status" value="1"/>
</dbReference>
<dbReference type="InterPro" id="IPR001155">
    <property type="entry name" value="OxRdtase_FMN_N"/>
</dbReference>
<dbReference type="Proteomes" id="UP000520770">
    <property type="component" value="Unassembled WGS sequence"/>
</dbReference>
<comment type="caution">
    <text evidence="6">The sequence shown here is derived from an EMBL/GenBank/DDBJ whole genome shotgun (WGS) entry which is preliminary data.</text>
</comment>
<dbReference type="GO" id="GO:0005829">
    <property type="term" value="C:cytosol"/>
    <property type="evidence" value="ECO:0007669"/>
    <property type="project" value="TreeGrafter"/>
</dbReference>
<dbReference type="Pfam" id="PF00724">
    <property type="entry name" value="Oxidored_FMN"/>
    <property type="match status" value="1"/>
</dbReference>
<dbReference type="Proteomes" id="UP000524535">
    <property type="component" value="Unassembled WGS sequence"/>
</dbReference>
<dbReference type="CDD" id="cd02933">
    <property type="entry name" value="OYE_like_FMN"/>
    <property type="match status" value="1"/>
</dbReference>
<evidence type="ECO:0000256" key="1">
    <source>
        <dbReference type="ARBA" id="ARBA00001917"/>
    </source>
</evidence>
<evidence type="ECO:0000313" key="7">
    <source>
        <dbReference type="EMBL" id="MBB4448976.1"/>
    </source>
</evidence>
<dbReference type="GO" id="GO:0010181">
    <property type="term" value="F:FMN binding"/>
    <property type="evidence" value="ECO:0007669"/>
    <property type="project" value="InterPro"/>
</dbReference>
<evidence type="ECO:0000313" key="5">
    <source>
        <dbReference type="EMBL" id="MBB4351064.1"/>
    </source>
</evidence>
<dbReference type="GO" id="GO:0016628">
    <property type="term" value="F:oxidoreductase activity, acting on the CH-CH group of donors, NAD or NADP as acceptor"/>
    <property type="evidence" value="ECO:0007669"/>
    <property type="project" value="UniProtKB-ARBA"/>
</dbReference>
<dbReference type="AlphaFoldDB" id="A0A7W6TJ17"/>
<keyword evidence="3 6" id="KW-0560">Oxidoreductase</keyword>
<feature type="domain" description="NADH:flavin oxidoreductase/NADH oxidase N-terminal" evidence="4">
    <location>
        <begin position="3"/>
        <end position="328"/>
    </location>
</feature>
<evidence type="ECO:0000256" key="2">
    <source>
        <dbReference type="ARBA" id="ARBA00005979"/>
    </source>
</evidence>
<evidence type="ECO:0000313" key="9">
    <source>
        <dbReference type="Proteomes" id="UP000524535"/>
    </source>
</evidence>
<dbReference type="EMBL" id="JACIHM010000009">
    <property type="protein sequence ID" value="MBB4448976.1"/>
    <property type="molecule type" value="Genomic_DNA"/>
</dbReference>
<evidence type="ECO:0000259" key="4">
    <source>
        <dbReference type="Pfam" id="PF00724"/>
    </source>
</evidence>
<evidence type="ECO:0000256" key="3">
    <source>
        <dbReference type="ARBA" id="ARBA00023002"/>
    </source>
</evidence>
<evidence type="ECO:0000313" key="6">
    <source>
        <dbReference type="EMBL" id="MBB4414360.1"/>
    </source>
</evidence>
<evidence type="ECO:0000313" key="8">
    <source>
        <dbReference type="Proteomes" id="UP000520770"/>
    </source>
</evidence>
<dbReference type="EC" id="1.-.-.-" evidence="6"/>